<accession>A0A940P688</accession>
<gene>
    <name evidence="5" type="ORF">I6N95_14220</name>
</gene>
<sequence length="265" mass="30366">MTNHYKNVERFSGFADLYEDVRPSFPEEAIALACSDLRRKPAVVVDLGSGTGLSTRAWSDHAQLVIGVEPNEEMLEVAEKQRIANVEYQRALAHDTGLQTGCADIVSCAQSFHWMEPHTTLQEINRLLTHDGLFITIDNEWPPVSDWQAEKLYQTLFSKVNHLELTEPNLRDKQRRWAKENHLINLSRSGYFRFTRQVLLSKTEIGDADRFIKLALSQGGIQNILKYQPDLIVDELAEFEHSVKDLFGGQPRQFYFSYRANIGVK</sequence>
<evidence type="ECO:0000259" key="4">
    <source>
        <dbReference type="Pfam" id="PF08241"/>
    </source>
</evidence>
<dbReference type="AlphaFoldDB" id="A0A940P688"/>
<dbReference type="InterPro" id="IPR051052">
    <property type="entry name" value="Diverse_substrate_MTase"/>
</dbReference>
<evidence type="ECO:0000313" key="5">
    <source>
        <dbReference type="EMBL" id="MBP1042172.1"/>
    </source>
</evidence>
<proteinExistence type="inferred from homology"/>
<dbReference type="SUPFAM" id="SSF53335">
    <property type="entry name" value="S-adenosyl-L-methionine-dependent methyltransferases"/>
    <property type="match status" value="1"/>
</dbReference>
<evidence type="ECO:0000256" key="2">
    <source>
        <dbReference type="ARBA" id="ARBA00022603"/>
    </source>
</evidence>
<name>A0A940P688_9ENTE</name>
<reference evidence="5" key="1">
    <citation type="submission" date="2020-12" db="EMBL/GenBank/DDBJ databases">
        <title>Vagococcus allomyrinae sp. nov. and Enterococcus lavae sp. nov., isolated from the larvae of Allomyrina dichotoma.</title>
        <authorList>
            <person name="Lee S.D."/>
        </authorList>
    </citation>
    <scope>NUCLEOTIDE SEQUENCE</scope>
    <source>
        <strain evidence="5">BWB3-3</strain>
    </source>
</reference>
<feature type="domain" description="Methyltransferase type 11" evidence="4">
    <location>
        <begin position="45"/>
        <end position="135"/>
    </location>
</feature>
<dbReference type="PANTHER" id="PTHR44942:SF4">
    <property type="entry name" value="METHYLTRANSFERASE TYPE 11 DOMAIN-CONTAINING PROTEIN"/>
    <property type="match status" value="1"/>
</dbReference>
<protein>
    <submittedName>
        <fullName evidence="5">Class I SAM-dependent methyltransferase</fullName>
    </submittedName>
</protein>
<evidence type="ECO:0000256" key="3">
    <source>
        <dbReference type="ARBA" id="ARBA00022679"/>
    </source>
</evidence>
<comment type="similarity">
    <text evidence="1">Belongs to the methyltransferase superfamily.</text>
</comment>
<dbReference type="InterPro" id="IPR029063">
    <property type="entry name" value="SAM-dependent_MTases_sf"/>
</dbReference>
<dbReference type="CDD" id="cd02440">
    <property type="entry name" value="AdoMet_MTases"/>
    <property type="match status" value="1"/>
</dbReference>
<dbReference type="PANTHER" id="PTHR44942">
    <property type="entry name" value="METHYLTRANSF_11 DOMAIN-CONTAINING PROTEIN"/>
    <property type="match status" value="1"/>
</dbReference>
<dbReference type="InterPro" id="IPR013216">
    <property type="entry name" value="Methyltransf_11"/>
</dbReference>
<keyword evidence="3" id="KW-0808">Transferase</keyword>
<comment type="caution">
    <text evidence="5">The sequence shown here is derived from an EMBL/GenBank/DDBJ whole genome shotgun (WGS) entry which is preliminary data.</text>
</comment>
<dbReference type="Gene3D" id="3.40.50.150">
    <property type="entry name" value="Vaccinia Virus protein VP39"/>
    <property type="match status" value="1"/>
</dbReference>
<dbReference type="Proteomes" id="UP000674938">
    <property type="component" value="Unassembled WGS sequence"/>
</dbReference>
<keyword evidence="6" id="KW-1185">Reference proteome</keyword>
<dbReference type="RefSeq" id="WP_209529124.1">
    <property type="nucleotide sequence ID" value="NZ_JAEEGA010000009.1"/>
</dbReference>
<dbReference type="GO" id="GO:0008757">
    <property type="term" value="F:S-adenosylmethionine-dependent methyltransferase activity"/>
    <property type="evidence" value="ECO:0007669"/>
    <property type="project" value="InterPro"/>
</dbReference>
<dbReference type="GO" id="GO:0032259">
    <property type="term" value="P:methylation"/>
    <property type="evidence" value="ECO:0007669"/>
    <property type="project" value="UniProtKB-KW"/>
</dbReference>
<evidence type="ECO:0000256" key="1">
    <source>
        <dbReference type="ARBA" id="ARBA00008361"/>
    </source>
</evidence>
<organism evidence="5 6">
    <name type="scientific">Vagococcus allomyrinae</name>
    <dbReference type="NCBI Taxonomy" id="2794353"/>
    <lineage>
        <taxon>Bacteria</taxon>
        <taxon>Bacillati</taxon>
        <taxon>Bacillota</taxon>
        <taxon>Bacilli</taxon>
        <taxon>Lactobacillales</taxon>
        <taxon>Enterococcaceae</taxon>
        <taxon>Vagococcus</taxon>
    </lineage>
</organism>
<evidence type="ECO:0000313" key="6">
    <source>
        <dbReference type="Proteomes" id="UP000674938"/>
    </source>
</evidence>
<keyword evidence="2 5" id="KW-0489">Methyltransferase</keyword>
<dbReference type="Pfam" id="PF08241">
    <property type="entry name" value="Methyltransf_11"/>
    <property type="match status" value="1"/>
</dbReference>
<dbReference type="EMBL" id="JAEEGA010000009">
    <property type="protein sequence ID" value="MBP1042172.1"/>
    <property type="molecule type" value="Genomic_DNA"/>
</dbReference>